<evidence type="ECO:0000259" key="1">
    <source>
        <dbReference type="Pfam" id="PF24606"/>
    </source>
</evidence>
<dbReference type="InterPro" id="IPR036383">
    <property type="entry name" value="TSP1_rpt_sf"/>
</dbReference>
<name>A0ABQ9E9A6_TEGGR</name>
<dbReference type="InterPro" id="IPR000884">
    <property type="entry name" value="TSP1_rpt"/>
</dbReference>
<dbReference type="PANTHER" id="PTHR15535:SF17">
    <property type="entry name" value="TRANSMEMBRANE PROTEIN"/>
    <property type="match status" value="1"/>
</dbReference>
<dbReference type="Gene3D" id="2.20.100.10">
    <property type="entry name" value="Thrombospondin type-1 (TSP1) repeat"/>
    <property type="match status" value="1"/>
</dbReference>
<dbReference type="EMBL" id="JARBDR010000919">
    <property type="protein sequence ID" value="KAJ8300467.1"/>
    <property type="molecule type" value="Genomic_DNA"/>
</dbReference>
<sequence length="444" mass="49638">MRGEVALLSRNIIIEGKVEKECPPENGNCKEYNYDTFGGHIKAVQGFRNVHIEGAELVHMGQQTDLGRYPLHFHMCHDVDQVGRYDNPPYLRNNAIHDTFARCITIHGTHGVTVQDNVCYKALGHAYFLEDGGEKRTVFDGNLGLGTMKGSLIPTDQGASKGEQFLTDSVIIGESINIGEPHTFYNRTSGKYRTMSRSYSRNVNWPVQGFVVYDGPVYVDNVWFDKFKRTDDYEMGAIGFLLNNKFASATVSTVTRAMFGFDDGIYFRLYSSSDLANAKVVVVRDDIPDTPEYIAGTKIIEVGMILGGTHSYTINFSGKIPRAFMLTGRGIDRMLFLKFLSHKKRLNTTTTDCEGHCPYVQIKLQGGDVTQADCRQRVYPKYQRQQLVAIHGGFGLWGDWSECKDIVACKGYQERSRKCDTPTPQFGGNYCNGSVSEVQACAGC</sequence>
<dbReference type="PROSITE" id="PS50092">
    <property type="entry name" value="TSP1"/>
    <property type="match status" value="1"/>
</dbReference>
<reference evidence="2 3" key="1">
    <citation type="submission" date="2022-12" db="EMBL/GenBank/DDBJ databases">
        <title>Chromosome-level genome of Tegillarca granosa.</title>
        <authorList>
            <person name="Kim J."/>
        </authorList>
    </citation>
    <scope>NUCLEOTIDE SEQUENCE [LARGE SCALE GENOMIC DNA]</scope>
    <source>
        <strain evidence="2">Teg-2019</strain>
        <tissue evidence="2">Adductor muscle</tissue>
    </source>
</reference>
<dbReference type="Pfam" id="PF00090">
    <property type="entry name" value="TSP_1"/>
    <property type="match status" value="1"/>
</dbReference>
<gene>
    <name evidence="2" type="ORF">KUTeg_021986</name>
</gene>
<evidence type="ECO:0000313" key="2">
    <source>
        <dbReference type="EMBL" id="KAJ8300467.1"/>
    </source>
</evidence>
<proteinExistence type="predicted"/>
<dbReference type="Proteomes" id="UP001217089">
    <property type="component" value="Unassembled WGS sequence"/>
</dbReference>
<dbReference type="InterPro" id="IPR011050">
    <property type="entry name" value="Pectin_lyase_fold/virulence"/>
</dbReference>
<evidence type="ECO:0000313" key="3">
    <source>
        <dbReference type="Proteomes" id="UP001217089"/>
    </source>
</evidence>
<feature type="domain" description="CEMIP beta-helix" evidence="1">
    <location>
        <begin position="36"/>
        <end position="165"/>
    </location>
</feature>
<protein>
    <recommendedName>
        <fullName evidence="1">CEMIP beta-helix domain-containing protein</fullName>
    </recommendedName>
</protein>
<dbReference type="PANTHER" id="PTHR15535">
    <property type="entry name" value="TRANSMEMBRANE PROTEIN 2-RELATED"/>
    <property type="match status" value="1"/>
</dbReference>
<keyword evidence="3" id="KW-1185">Reference proteome</keyword>
<dbReference type="Pfam" id="PF24606">
    <property type="entry name" value="CEMIP_beta-hel"/>
    <property type="match status" value="1"/>
</dbReference>
<comment type="caution">
    <text evidence="2">The sequence shown here is derived from an EMBL/GenBank/DDBJ whole genome shotgun (WGS) entry which is preliminary data.</text>
</comment>
<organism evidence="2 3">
    <name type="scientific">Tegillarca granosa</name>
    <name type="common">Malaysian cockle</name>
    <name type="synonym">Anadara granosa</name>
    <dbReference type="NCBI Taxonomy" id="220873"/>
    <lineage>
        <taxon>Eukaryota</taxon>
        <taxon>Metazoa</taxon>
        <taxon>Spiralia</taxon>
        <taxon>Lophotrochozoa</taxon>
        <taxon>Mollusca</taxon>
        <taxon>Bivalvia</taxon>
        <taxon>Autobranchia</taxon>
        <taxon>Pteriomorphia</taxon>
        <taxon>Arcoida</taxon>
        <taxon>Arcoidea</taxon>
        <taxon>Arcidae</taxon>
        <taxon>Tegillarca</taxon>
    </lineage>
</organism>
<dbReference type="SUPFAM" id="SSF82895">
    <property type="entry name" value="TSP-1 type 1 repeat"/>
    <property type="match status" value="1"/>
</dbReference>
<dbReference type="SUPFAM" id="SSF51126">
    <property type="entry name" value="Pectin lyase-like"/>
    <property type="match status" value="1"/>
</dbReference>
<dbReference type="InterPro" id="IPR052252">
    <property type="entry name" value="CEMIP/CEMIP2"/>
</dbReference>
<dbReference type="InterPro" id="IPR055401">
    <property type="entry name" value="CEMIP_beta-hel_dom"/>
</dbReference>
<accession>A0ABQ9E9A6</accession>